<feature type="domain" description="DUF218" evidence="1">
    <location>
        <begin position="66"/>
        <end position="186"/>
    </location>
</feature>
<dbReference type="EMBL" id="NPDN01000010">
    <property type="protein sequence ID" value="PJZ24080.1"/>
    <property type="molecule type" value="Genomic_DNA"/>
</dbReference>
<dbReference type="AlphaFoldDB" id="A0A2M9X8Q5"/>
<dbReference type="CDD" id="cd06259">
    <property type="entry name" value="YdcF-like"/>
    <property type="match status" value="1"/>
</dbReference>
<evidence type="ECO:0000259" key="1">
    <source>
        <dbReference type="Pfam" id="PF02698"/>
    </source>
</evidence>
<keyword evidence="3" id="KW-1185">Reference proteome</keyword>
<reference evidence="2 3" key="1">
    <citation type="submission" date="2017-07" db="EMBL/GenBank/DDBJ databases">
        <title>Leptospira spp. isolated from tropical soils.</title>
        <authorList>
            <person name="Thibeaux R."/>
            <person name="Iraola G."/>
            <person name="Ferres I."/>
            <person name="Bierque E."/>
            <person name="Girault D."/>
            <person name="Soupe-Gilbert M.-E."/>
            <person name="Picardeau M."/>
            <person name="Goarant C."/>
        </authorList>
    </citation>
    <scope>NUCLEOTIDE SEQUENCE [LARGE SCALE GENOMIC DNA]</scope>
    <source>
        <strain evidence="2 3">MCA1-C-A1</strain>
    </source>
</reference>
<dbReference type="PANTHER" id="PTHR30336:SF6">
    <property type="entry name" value="INTEGRAL MEMBRANE PROTEIN"/>
    <property type="match status" value="1"/>
</dbReference>
<dbReference type="InterPro" id="IPR003848">
    <property type="entry name" value="DUF218"/>
</dbReference>
<dbReference type="Pfam" id="PF02698">
    <property type="entry name" value="DUF218"/>
    <property type="match status" value="1"/>
</dbReference>
<comment type="caution">
    <text evidence="2">The sequence shown here is derived from an EMBL/GenBank/DDBJ whole genome shotgun (WGS) entry which is preliminary data.</text>
</comment>
<evidence type="ECO:0000313" key="2">
    <source>
        <dbReference type="EMBL" id="PJZ24080.1"/>
    </source>
</evidence>
<name>A0A2M9X8Q5_9LEPT</name>
<dbReference type="Proteomes" id="UP000232196">
    <property type="component" value="Unassembled WGS sequence"/>
</dbReference>
<accession>A0A2M9X8Q5</accession>
<protein>
    <submittedName>
        <fullName evidence="2">Membrane permeability protein SanA</fullName>
    </submittedName>
</protein>
<organism evidence="2 3">
    <name type="scientific">Leptospira hartskeerlii</name>
    <dbReference type="NCBI Taxonomy" id="2023177"/>
    <lineage>
        <taxon>Bacteria</taxon>
        <taxon>Pseudomonadati</taxon>
        <taxon>Spirochaetota</taxon>
        <taxon>Spirochaetia</taxon>
        <taxon>Leptospirales</taxon>
        <taxon>Leptospiraceae</taxon>
        <taxon>Leptospira</taxon>
    </lineage>
</organism>
<dbReference type="GO" id="GO:0005886">
    <property type="term" value="C:plasma membrane"/>
    <property type="evidence" value="ECO:0007669"/>
    <property type="project" value="TreeGrafter"/>
</dbReference>
<gene>
    <name evidence="2" type="ORF">CH357_17160</name>
</gene>
<sequence length="241" mass="27228">MDFGLKNQEIQKTPGAYFRGRMRLAVLLAAAICIGIPASIDLSIEWDYENRSIHAGNYRSLKPATVAIVPGASVYKGIPSPVLQDRLDCAIELYKQEKVRKILLSGDNGTSYYNEVKPMLLYVLERGVNEKDVFVDHAGFRTLDTLVRAKEIFQVKDAIFVSQRFHQPRAAFISKKIGLELQSYESDRRIYISGPTSRFREFFARTLAWIDMNLTNTAPKYLGKPFPIEGSGVKTWKGSVI</sequence>
<proteinExistence type="predicted"/>
<dbReference type="InterPro" id="IPR051599">
    <property type="entry name" value="Cell_Envelope_Assoc"/>
</dbReference>
<dbReference type="PANTHER" id="PTHR30336">
    <property type="entry name" value="INNER MEMBRANE PROTEIN, PROBABLE PERMEASE"/>
    <property type="match status" value="1"/>
</dbReference>
<evidence type="ECO:0000313" key="3">
    <source>
        <dbReference type="Proteomes" id="UP000232196"/>
    </source>
</evidence>
<dbReference type="OrthoDB" id="9782395at2"/>